<dbReference type="Proteomes" id="UP001408594">
    <property type="component" value="Unassembled WGS sequence"/>
</dbReference>
<evidence type="ECO:0000313" key="3">
    <source>
        <dbReference type="Proteomes" id="UP001408594"/>
    </source>
</evidence>
<dbReference type="PANTHER" id="PTHR30283:SF4">
    <property type="entry name" value="PEROXIDE STRESS RESISTANCE PROTEIN YAAA"/>
    <property type="match status" value="1"/>
</dbReference>
<dbReference type="InterPro" id="IPR005583">
    <property type="entry name" value="YaaA"/>
</dbReference>
<name>A0ABP9WNB8_9GAMM</name>
<evidence type="ECO:0000313" key="2">
    <source>
        <dbReference type="EMBL" id="GAA5524682.1"/>
    </source>
</evidence>
<dbReference type="RefSeq" id="WP_345549811.1">
    <property type="nucleotide sequence ID" value="NZ_BAABRT010000007.1"/>
</dbReference>
<dbReference type="Pfam" id="PF03883">
    <property type="entry name" value="H2O2_YaaD"/>
    <property type="match status" value="1"/>
</dbReference>
<protein>
    <recommendedName>
        <fullName evidence="1">UPF0246 protein Maes01_01239</fullName>
    </recommendedName>
</protein>
<dbReference type="NCBIfam" id="NF002542">
    <property type="entry name" value="PRK02101.1-3"/>
    <property type="match status" value="1"/>
</dbReference>
<keyword evidence="3" id="KW-1185">Reference proteome</keyword>
<proteinExistence type="inferred from homology"/>
<accession>A0ABP9WNB8</accession>
<evidence type="ECO:0000256" key="1">
    <source>
        <dbReference type="HAMAP-Rule" id="MF_00652"/>
    </source>
</evidence>
<dbReference type="EMBL" id="BAABRT010000007">
    <property type="protein sequence ID" value="GAA5524682.1"/>
    <property type="molecule type" value="Genomic_DNA"/>
</dbReference>
<dbReference type="NCBIfam" id="NF002541">
    <property type="entry name" value="PRK02101.1-1"/>
    <property type="match status" value="1"/>
</dbReference>
<dbReference type="HAMAP" id="MF_00652">
    <property type="entry name" value="UPF0246"/>
    <property type="match status" value="1"/>
</dbReference>
<dbReference type="PANTHER" id="PTHR30283">
    <property type="entry name" value="PEROXIDE STRESS RESPONSE PROTEIN YAAA"/>
    <property type="match status" value="1"/>
</dbReference>
<organism evidence="2 3">
    <name type="scientific">Microbulbifer aestuariivivens</name>
    <dbReference type="NCBI Taxonomy" id="1908308"/>
    <lineage>
        <taxon>Bacteria</taxon>
        <taxon>Pseudomonadati</taxon>
        <taxon>Pseudomonadota</taxon>
        <taxon>Gammaproteobacteria</taxon>
        <taxon>Cellvibrionales</taxon>
        <taxon>Microbulbiferaceae</taxon>
        <taxon>Microbulbifer</taxon>
    </lineage>
</organism>
<comment type="similarity">
    <text evidence="1">Belongs to the UPF0246 family.</text>
</comment>
<comment type="caution">
    <text evidence="2">The sequence shown here is derived from an EMBL/GenBank/DDBJ whole genome shotgun (WGS) entry which is preliminary data.</text>
</comment>
<sequence length="258" mass="29192">MLIVISPAKTLDYESDIPALETTQPDFLDDSAALIAELRALSPQEISGLMKISDKLGVLNYDRFQDWKRPFSDKNARPALLAFKGDVYTGLEAETMGKRDFAYAQKHLRMLSGLYGLLRPLDLMQPYRLEMGTRFANARGKNLYEFWGDTLTEALNAQLHSLKSRELVNLASNEYFKAVKPGKLAADIVTPHFRDLKNGQYKMISFFAKKARGMMSRWAIDKRVKNAEQLKAFDGGGYAFNASLSQGNDWVFTRDEAQ</sequence>
<gene>
    <name evidence="2" type="primary">yaaA</name>
    <name evidence="2" type="ORF">Maes01_01239</name>
</gene>
<reference evidence="2 3" key="1">
    <citation type="submission" date="2024-02" db="EMBL/GenBank/DDBJ databases">
        <title>Microbulbifer aestuariivivens NBRC 112533.</title>
        <authorList>
            <person name="Ichikawa N."/>
            <person name="Katano-Makiyama Y."/>
            <person name="Hidaka K."/>
        </authorList>
    </citation>
    <scope>NUCLEOTIDE SEQUENCE [LARGE SCALE GENOMIC DNA]</scope>
    <source>
        <strain evidence="2 3">NBRC 112533</strain>
    </source>
</reference>